<sequence length="63" mass="7391">MRQNGLALKNIYTNPVKIKSKYSRNASDTGAFFAFVGQKLFRMKKNNHKSEKFLIKNEQLIRK</sequence>
<name>A0A511YP71_9FLAO</name>
<keyword evidence="2" id="KW-1185">Reference proteome</keyword>
<proteinExistence type="predicted"/>
<dbReference type="EMBL" id="BJYJ01000016">
    <property type="protein sequence ID" value="GEN76989.1"/>
    <property type="molecule type" value="Genomic_DNA"/>
</dbReference>
<dbReference type="AlphaFoldDB" id="A0A511YP71"/>
<protein>
    <submittedName>
        <fullName evidence="1">Uncharacterized protein</fullName>
    </submittedName>
</protein>
<organism evidence="1 2">
    <name type="scientific">Chryseobacterium hagamense</name>
    <dbReference type="NCBI Taxonomy" id="395935"/>
    <lineage>
        <taxon>Bacteria</taxon>
        <taxon>Pseudomonadati</taxon>
        <taxon>Bacteroidota</taxon>
        <taxon>Flavobacteriia</taxon>
        <taxon>Flavobacteriales</taxon>
        <taxon>Weeksellaceae</taxon>
        <taxon>Chryseobacterium group</taxon>
        <taxon>Chryseobacterium</taxon>
    </lineage>
</organism>
<evidence type="ECO:0000313" key="2">
    <source>
        <dbReference type="Proteomes" id="UP000321863"/>
    </source>
</evidence>
<comment type="caution">
    <text evidence="1">The sequence shown here is derived from an EMBL/GenBank/DDBJ whole genome shotgun (WGS) entry which is preliminary data.</text>
</comment>
<accession>A0A511YP71</accession>
<gene>
    <name evidence="1" type="ORF">CHA01nite_27290</name>
</gene>
<dbReference type="Proteomes" id="UP000321863">
    <property type="component" value="Unassembled WGS sequence"/>
</dbReference>
<reference evidence="1 2" key="1">
    <citation type="submission" date="2019-07" db="EMBL/GenBank/DDBJ databases">
        <title>Whole genome shotgun sequence of Chryseobacterium hagamense NBRC 105253.</title>
        <authorList>
            <person name="Hosoyama A."/>
            <person name="Uohara A."/>
            <person name="Ohji S."/>
            <person name="Ichikawa N."/>
        </authorList>
    </citation>
    <scope>NUCLEOTIDE SEQUENCE [LARGE SCALE GENOMIC DNA]</scope>
    <source>
        <strain evidence="1 2">NBRC 105253</strain>
    </source>
</reference>
<evidence type="ECO:0000313" key="1">
    <source>
        <dbReference type="EMBL" id="GEN76989.1"/>
    </source>
</evidence>